<dbReference type="Pfam" id="PF00903">
    <property type="entry name" value="Glyoxalase"/>
    <property type="match status" value="1"/>
</dbReference>
<dbReference type="InterPro" id="IPR029068">
    <property type="entry name" value="Glyas_Bleomycin-R_OHBP_Dase"/>
</dbReference>
<evidence type="ECO:0000259" key="1">
    <source>
        <dbReference type="Pfam" id="PF00903"/>
    </source>
</evidence>
<dbReference type="EMBL" id="QDFT01000016">
    <property type="protein sequence ID" value="PVE73667.1"/>
    <property type="molecule type" value="Genomic_DNA"/>
</dbReference>
<dbReference type="SUPFAM" id="SSF54593">
    <property type="entry name" value="Glyoxalase/Bleomycin resistance protein/Dihydroxybiphenyl dioxygenase"/>
    <property type="match status" value="1"/>
</dbReference>
<sequence>MTTALVTYLQFRSSTREAMEFYHSVFGGDLDIATFDDFGMPVGEGEGGLVMHARLRTARGFLLMASDTPSAMELAPAGGFSLALTGDEEAELRGWFEALGEGGRIEMPVGVPPWGGLYGTLVDRFGVAWMVAVGEAE</sequence>
<dbReference type="PANTHER" id="PTHR33990">
    <property type="entry name" value="PROTEIN YJDN-RELATED"/>
    <property type="match status" value="1"/>
</dbReference>
<dbReference type="Proteomes" id="UP000244649">
    <property type="component" value="Unassembled WGS sequence"/>
</dbReference>
<dbReference type="InterPro" id="IPR004360">
    <property type="entry name" value="Glyas_Fos-R_dOase_dom"/>
</dbReference>
<proteinExistence type="predicted"/>
<dbReference type="AlphaFoldDB" id="A0A2T7WJF0"/>
<accession>A0A2T7WJF0</accession>
<dbReference type="InterPro" id="IPR028973">
    <property type="entry name" value="PhnB-like"/>
</dbReference>
<gene>
    <name evidence="2" type="ORF">DC432_08315</name>
</gene>
<dbReference type="CDD" id="cd06588">
    <property type="entry name" value="PhnB_like"/>
    <property type="match status" value="1"/>
</dbReference>
<evidence type="ECO:0000313" key="3">
    <source>
        <dbReference type="Proteomes" id="UP000244649"/>
    </source>
</evidence>
<dbReference type="Gene3D" id="3.10.180.10">
    <property type="entry name" value="2,3-Dihydroxybiphenyl 1,2-Dioxygenase, domain 1"/>
    <property type="match status" value="1"/>
</dbReference>
<name>A0A2T7WJF0_MICTE</name>
<reference evidence="2 3" key="1">
    <citation type="submission" date="2018-04" db="EMBL/GenBank/DDBJ databases">
        <authorList>
            <person name="Go L.Y."/>
            <person name="Mitchell J.A."/>
        </authorList>
    </citation>
    <scope>NUCLEOTIDE SEQUENCE [LARGE SCALE GENOMIC DNA]</scope>
    <source>
        <strain evidence="2 3">TPD7010</strain>
    </source>
</reference>
<evidence type="ECO:0000313" key="2">
    <source>
        <dbReference type="EMBL" id="PVE73667.1"/>
    </source>
</evidence>
<protein>
    <recommendedName>
        <fullName evidence="1">Glyoxalase/fosfomycin resistance/dioxygenase domain-containing protein</fullName>
    </recommendedName>
</protein>
<dbReference type="PANTHER" id="PTHR33990:SF1">
    <property type="entry name" value="PROTEIN YJDN"/>
    <property type="match status" value="1"/>
</dbReference>
<feature type="domain" description="Glyoxalase/fosfomycin resistance/dioxygenase" evidence="1">
    <location>
        <begin position="8"/>
        <end position="131"/>
    </location>
</feature>
<dbReference type="RefSeq" id="WP_116537453.1">
    <property type="nucleotide sequence ID" value="NZ_QDFT01000016.1"/>
</dbReference>
<comment type="caution">
    <text evidence="2">The sequence shown here is derived from an EMBL/GenBank/DDBJ whole genome shotgun (WGS) entry which is preliminary data.</text>
</comment>
<organism evidence="2 3">
    <name type="scientific">Microbacterium testaceum</name>
    <name type="common">Aureobacterium testaceum</name>
    <name type="synonym">Brevibacterium testaceum</name>
    <dbReference type="NCBI Taxonomy" id="2033"/>
    <lineage>
        <taxon>Bacteria</taxon>
        <taxon>Bacillati</taxon>
        <taxon>Actinomycetota</taxon>
        <taxon>Actinomycetes</taxon>
        <taxon>Micrococcales</taxon>
        <taxon>Microbacteriaceae</taxon>
        <taxon>Microbacterium</taxon>
    </lineage>
</organism>